<reference evidence="1 2" key="1">
    <citation type="submission" date="2015-11" db="EMBL/GenBank/DDBJ databases">
        <title>Exploring the genomic traits of fungus-feeding bacterial genus Collimonas.</title>
        <authorList>
            <person name="Song C."/>
            <person name="Schmidt R."/>
            <person name="de Jager V."/>
            <person name="Krzyzanowska D."/>
            <person name="Jongedijk E."/>
            <person name="Cankar K."/>
            <person name="Beekwilder J."/>
            <person name="van Veen A."/>
            <person name="de Boer W."/>
            <person name="van Veen J.A."/>
            <person name="Garbeva P."/>
        </authorList>
    </citation>
    <scope>NUCLEOTIDE SEQUENCE [LARGE SCALE GENOMIC DNA]</scope>
    <source>
        <strain evidence="1 2">Ter6</strain>
    </source>
</reference>
<accession>A0A127P879</accession>
<name>A0A127P879_9BURK</name>
<proteinExistence type="predicted"/>
<dbReference type="EMBL" id="CP013232">
    <property type="protein sequence ID" value="AMO94029.1"/>
    <property type="molecule type" value="Genomic_DNA"/>
</dbReference>
<evidence type="ECO:0000313" key="2">
    <source>
        <dbReference type="Proteomes" id="UP000072421"/>
    </source>
</evidence>
<gene>
    <name evidence="1" type="ORF">CFter6_1319</name>
</gene>
<sequence length="47" mass="5203">MCDVLLISSLPFRDLENGKTRCGATPERVCNAIQSAAQSAVRNQFKY</sequence>
<evidence type="ECO:0000313" key="1">
    <source>
        <dbReference type="EMBL" id="AMO94029.1"/>
    </source>
</evidence>
<dbReference type="Proteomes" id="UP000072421">
    <property type="component" value="Chromosome"/>
</dbReference>
<protein>
    <submittedName>
        <fullName evidence="1">Uncharacterized protein</fullName>
    </submittedName>
</protein>
<organism evidence="1">
    <name type="scientific">Collimonas fungivorans</name>
    <dbReference type="NCBI Taxonomy" id="158899"/>
    <lineage>
        <taxon>Bacteria</taxon>
        <taxon>Pseudomonadati</taxon>
        <taxon>Pseudomonadota</taxon>
        <taxon>Betaproteobacteria</taxon>
        <taxon>Burkholderiales</taxon>
        <taxon>Oxalobacteraceae</taxon>
        <taxon>Collimonas</taxon>
    </lineage>
</organism>
<dbReference type="PATRIC" id="fig|158899.10.peg.1330"/>
<dbReference type="AlphaFoldDB" id="A0A127P879"/>